<dbReference type="Proteomes" id="UP000237911">
    <property type="component" value="Unassembled WGS sequence"/>
</dbReference>
<accession>A0A9X7IMB1</accession>
<proteinExistence type="predicted"/>
<gene>
    <name evidence="1" type="ORF">C5U48_13025</name>
</gene>
<dbReference type="AlphaFoldDB" id="A0A9X7IMB1"/>
<dbReference type="RefSeq" id="WP_046286991.1">
    <property type="nucleotide sequence ID" value="NZ_PUEV01000056.1"/>
</dbReference>
<name>A0A9X7IMB1_9MYCO</name>
<comment type="caution">
    <text evidence="1">The sequence shown here is derived from an EMBL/GenBank/DDBJ whole genome shotgun (WGS) entry which is preliminary data.</text>
</comment>
<evidence type="ECO:0000313" key="1">
    <source>
        <dbReference type="EMBL" id="PQM51840.1"/>
    </source>
</evidence>
<keyword evidence="2" id="KW-1185">Reference proteome</keyword>
<evidence type="ECO:0000313" key="2">
    <source>
        <dbReference type="Proteomes" id="UP000237911"/>
    </source>
</evidence>
<reference evidence="1 2" key="1">
    <citation type="submission" date="2018-02" db="EMBL/GenBank/DDBJ databases">
        <title>Draft genome sequence of Mycobacterium virginiense isolated from mud of a swine farm in Japan.</title>
        <authorList>
            <person name="Ohya K."/>
        </authorList>
    </citation>
    <scope>NUCLEOTIDE SEQUENCE [LARGE SCALE GENOMIC DNA]</scope>
    <source>
        <strain evidence="1 2">GF75</strain>
    </source>
</reference>
<organism evidence="1 2">
    <name type="scientific">Mycolicibacter virginiensis</name>
    <dbReference type="NCBI Taxonomy" id="1795032"/>
    <lineage>
        <taxon>Bacteria</taxon>
        <taxon>Bacillati</taxon>
        <taxon>Actinomycetota</taxon>
        <taxon>Actinomycetes</taxon>
        <taxon>Mycobacteriales</taxon>
        <taxon>Mycobacteriaceae</taxon>
        <taxon>Mycolicibacter</taxon>
    </lineage>
</organism>
<protein>
    <submittedName>
        <fullName evidence="1">Uncharacterized protein</fullName>
    </submittedName>
</protein>
<dbReference type="EMBL" id="PUEV01000056">
    <property type="protein sequence ID" value="PQM51840.1"/>
    <property type="molecule type" value="Genomic_DNA"/>
</dbReference>
<sequence length="102" mass="10283">MAHAAPDPTPSIFTVTYWADVVERVVSAAGGGALVAIPVSVPYAHEIDWRAVLVGAGVGALAEFCRCLAAAGKGNPGTASFIRATKAGAAPEFVARFAGRSA</sequence>